<dbReference type="Gene3D" id="2.60.120.200">
    <property type="match status" value="1"/>
</dbReference>
<dbReference type="AlphaFoldDB" id="A0A0C5WH84"/>
<evidence type="ECO:0000313" key="2">
    <source>
        <dbReference type="EMBL" id="AJR04514.1"/>
    </source>
</evidence>
<dbReference type="STRING" id="1454006.AW14_13475"/>
<protein>
    <recommendedName>
        <fullName evidence="4">DUF1961 family protein</fullName>
    </recommendedName>
</protein>
<dbReference type="GO" id="GO:0004553">
    <property type="term" value="F:hydrolase activity, hydrolyzing O-glycosyl compounds"/>
    <property type="evidence" value="ECO:0007669"/>
    <property type="project" value="UniProtKB-ARBA"/>
</dbReference>
<dbReference type="Proteomes" id="UP000032229">
    <property type="component" value="Chromosome"/>
</dbReference>
<dbReference type="OrthoDB" id="9787610at2"/>
<dbReference type="GO" id="GO:0005975">
    <property type="term" value="P:carbohydrate metabolic process"/>
    <property type="evidence" value="ECO:0007669"/>
    <property type="project" value="UniProtKB-ARBA"/>
</dbReference>
<dbReference type="HOGENOM" id="CLU_1049294_0_0_10"/>
<dbReference type="InterPro" id="IPR015305">
    <property type="entry name" value="DUF1961"/>
</dbReference>
<organism evidence="2 3">
    <name type="scientific">Siansivirga zeaxanthinifaciens CC-SAMT-1</name>
    <dbReference type="NCBI Taxonomy" id="1454006"/>
    <lineage>
        <taxon>Bacteria</taxon>
        <taxon>Pseudomonadati</taxon>
        <taxon>Bacteroidota</taxon>
        <taxon>Flavobacteriia</taxon>
        <taxon>Flavobacteriales</taxon>
        <taxon>Flavobacteriaceae</taxon>
        <taxon>Siansivirga</taxon>
    </lineage>
</organism>
<name>A0A0C5WH84_9FLAO</name>
<dbReference type="RefSeq" id="WP_044639217.1">
    <property type="nucleotide sequence ID" value="NZ_CP007202.1"/>
</dbReference>
<proteinExistence type="predicted"/>
<dbReference type="Pfam" id="PF09224">
    <property type="entry name" value="DUF1961"/>
    <property type="match status" value="1"/>
</dbReference>
<dbReference type="EMBL" id="CP007202">
    <property type="protein sequence ID" value="AJR04514.1"/>
    <property type="molecule type" value="Genomic_DNA"/>
</dbReference>
<dbReference type="InterPro" id="IPR013320">
    <property type="entry name" value="ConA-like_dom_sf"/>
</dbReference>
<sequence>MKLKKVCSFLIVTLFVFGCAAQNKSAEFKSISKSKDWNLVFNDKCTDDWTKNWTLDGLVATVKNTKKGMHFSAGPEPENDAHHAVLWTKESFAGDIKIEFDFIRTDTANKYVNLLYIQATGIGEAEFDKDIMKWSKFREVPAMKKYFENMNLLHISYAAFGNNGDGFYYTRARRYPKMQNKAFNLTEIVPSYDNKGFIKTGQKYHITAIKSGQMLFFKIESADGDELFTWDLSKVAQVNEGRIGLRQMYTRSSIYKNFKVYTKQY</sequence>
<gene>
    <name evidence="2" type="ORF">AW14_13475</name>
</gene>
<keyword evidence="1" id="KW-0732">Signal</keyword>
<evidence type="ECO:0008006" key="4">
    <source>
        <dbReference type="Google" id="ProtNLM"/>
    </source>
</evidence>
<feature type="signal peptide" evidence="1">
    <location>
        <begin position="1"/>
        <end position="20"/>
    </location>
</feature>
<dbReference type="SUPFAM" id="SSF49899">
    <property type="entry name" value="Concanavalin A-like lectins/glucanases"/>
    <property type="match status" value="1"/>
</dbReference>
<dbReference type="PROSITE" id="PS51257">
    <property type="entry name" value="PROKAR_LIPOPROTEIN"/>
    <property type="match status" value="1"/>
</dbReference>
<dbReference type="KEGG" id="sze:AW14_13475"/>
<accession>A0A0C5WH84</accession>
<feature type="chain" id="PRO_5002195208" description="DUF1961 family protein" evidence="1">
    <location>
        <begin position="21"/>
        <end position="265"/>
    </location>
</feature>
<evidence type="ECO:0000313" key="3">
    <source>
        <dbReference type="Proteomes" id="UP000032229"/>
    </source>
</evidence>
<evidence type="ECO:0000256" key="1">
    <source>
        <dbReference type="SAM" id="SignalP"/>
    </source>
</evidence>
<reference evidence="2 3" key="1">
    <citation type="submission" date="2014-02" db="EMBL/GenBank/DDBJ databases">
        <authorList>
            <person name="Young C.-C."/>
            <person name="Hameed A."/>
            <person name="Huang H.-C."/>
            <person name="Shahina M."/>
        </authorList>
    </citation>
    <scope>NUCLEOTIDE SEQUENCE [LARGE SCALE GENOMIC DNA]</scope>
    <source>
        <strain evidence="2 3">CC-SAMT-1</strain>
    </source>
</reference>
<keyword evidence="3" id="KW-1185">Reference proteome</keyword>